<dbReference type="InterPro" id="IPR050621">
    <property type="entry name" value="Tudor_domain_containing"/>
</dbReference>
<dbReference type="STRING" id="84645.A0A498LXA0"/>
<dbReference type="GO" id="GO:0016301">
    <property type="term" value="F:kinase activity"/>
    <property type="evidence" value="ECO:0007669"/>
    <property type="project" value="UniProtKB-KW"/>
</dbReference>
<evidence type="ECO:0000313" key="3">
    <source>
        <dbReference type="Proteomes" id="UP000290572"/>
    </source>
</evidence>
<dbReference type="InterPro" id="IPR002999">
    <property type="entry name" value="Tudor"/>
</dbReference>
<keyword evidence="2" id="KW-0808">Transferase</keyword>
<gene>
    <name evidence="2" type="ORF">ROHU_029165</name>
</gene>
<accession>A0A498LXA0</accession>
<evidence type="ECO:0000313" key="2">
    <source>
        <dbReference type="EMBL" id="RXN13178.1"/>
    </source>
</evidence>
<dbReference type="Gene3D" id="2.40.50.90">
    <property type="match status" value="1"/>
</dbReference>
<organism evidence="2 3">
    <name type="scientific">Labeo rohita</name>
    <name type="common">Indian major carp</name>
    <name type="synonym">Cyprinus rohita</name>
    <dbReference type="NCBI Taxonomy" id="84645"/>
    <lineage>
        <taxon>Eukaryota</taxon>
        <taxon>Metazoa</taxon>
        <taxon>Chordata</taxon>
        <taxon>Craniata</taxon>
        <taxon>Vertebrata</taxon>
        <taxon>Euteleostomi</taxon>
        <taxon>Actinopterygii</taxon>
        <taxon>Neopterygii</taxon>
        <taxon>Teleostei</taxon>
        <taxon>Ostariophysi</taxon>
        <taxon>Cypriniformes</taxon>
        <taxon>Cyprinidae</taxon>
        <taxon>Labeoninae</taxon>
        <taxon>Labeonini</taxon>
        <taxon>Labeo</taxon>
    </lineage>
</organism>
<dbReference type="SMART" id="SM00333">
    <property type="entry name" value="TUDOR"/>
    <property type="match status" value="1"/>
</dbReference>
<keyword evidence="3" id="KW-1185">Reference proteome</keyword>
<keyword evidence="2" id="KW-0418">Kinase</keyword>
<dbReference type="InterPro" id="IPR035437">
    <property type="entry name" value="SNase_OB-fold_sf"/>
</dbReference>
<dbReference type="Proteomes" id="UP000290572">
    <property type="component" value="Unassembled WGS sequence"/>
</dbReference>
<dbReference type="EMBL" id="QBIY01012998">
    <property type="protein sequence ID" value="RXN13178.1"/>
    <property type="molecule type" value="Genomic_DNA"/>
</dbReference>
<proteinExistence type="predicted"/>
<protein>
    <submittedName>
        <fullName evidence="2">A-kinase anchor mitochondrial-like protein</fullName>
    </submittedName>
</protein>
<dbReference type="PANTHER" id="PTHR22948:SF65">
    <property type="entry name" value="A-KINASE ANCHORING PROTEIN 1"/>
    <property type="match status" value="1"/>
</dbReference>
<sequence length="256" mass="28564">MNFLKQSSGAKIYVSTLPFTQEVQICHIQGSQQQVNDALSLIRKKFKDLDLSNCVPLPCLSITSWLLLPQDVFVEVIVSRVEAGHHLFIQQHKHPSYQALPTLIQHMQLCYSQPGCPSLPTPVEAPVTGSGWQRAQVIQYDRESGMAHIRYVDNGGYDTVNSASLRQIRSDFVALPFQASEVLLDNIAPLPGEEEFSLEAKAALEELTANMALIIKVTGSQDGLPLVHMWKQAGDEVVLVNRLLSECEFCTWFETQ</sequence>
<dbReference type="Pfam" id="PF00567">
    <property type="entry name" value="TUDOR"/>
    <property type="match status" value="1"/>
</dbReference>
<dbReference type="PANTHER" id="PTHR22948">
    <property type="entry name" value="TUDOR DOMAIN CONTAINING PROTEIN"/>
    <property type="match status" value="1"/>
</dbReference>
<evidence type="ECO:0000259" key="1">
    <source>
        <dbReference type="SMART" id="SM00333"/>
    </source>
</evidence>
<dbReference type="GO" id="GO:0034237">
    <property type="term" value="F:protein kinase A regulatory subunit binding"/>
    <property type="evidence" value="ECO:0007669"/>
    <property type="project" value="TreeGrafter"/>
</dbReference>
<dbReference type="GO" id="GO:0016020">
    <property type="term" value="C:membrane"/>
    <property type="evidence" value="ECO:0007669"/>
    <property type="project" value="TreeGrafter"/>
</dbReference>
<reference evidence="2 3" key="1">
    <citation type="submission" date="2018-03" db="EMBL/GenBank/DDBJ databases">
        <title>Draft genome sequence of Rohu Carp (Labeo rohita).</title>
        <authorList>
            <person name="Das P."/>
            <person name="Kushwaha B."/>
            <person name="Joshi C.G."/>
            <person name="Kumar D."/>
            <person name="Nagpure N.S."/>
            <person name="Sahoo L."/>
            <person name="Das S.P."/>
            <person name="Bit A."/>
            <person name="Patnaik S."/>
            <person name="Meher P.K."/>
            <person name="Jayasankar P."/>
            <person name="Koringa P.G."/>
            <person name="Patel N.V."/>
            <person name="Hinsu A.T."/>
            <person name="Kumar R."/>
            <person name="Pandey M."/>
            <person name="Agarwal S."/>
            <person name="Srivastava S."/>
            <person name="Singh M."/>
            <person name="Iquebal M.A."/>
            <person name="Jaiswal S."/>
            <person name="Angadi U.B."/>
            <person name="Kumar N."/>
            <person name="Raza M."/>
            <person name="Shah T.M."/>
            <person name="Rai A."/>
            <person name="Jena J.K."/>
        </authorList>
    </citation>
    <scope>NUCLEOTIDE SEQUENCE [LARGE SCALE GENOMIC DNA]</scope>
    <source>
        <strain evidence="2">DASCIFA01</strain>
        <tissue evidence="2">Testis</tissue>
    </source>
</reference>
<comment type="caution">
    <text evidence="2">The sequence shown here is derived from an EMBL/GenBank/DDBJ whole genome shotgun (WGS) entry which is preliminary data.</text>
</comment>
<dbReference type="AlphaFoldDB" id="A0A498LXA0"/>
<dbReference type="GO" id="GO:0005739">
    <property type="term" value="C:mitochondrion"/>
    <property type="evidence" value="ECO:0007669"/>
    <property type="project" value="TreeGrafter"/>
</dbReference>
<feature type="domain" description="Tudor" evidence="1">
    <location>
        <begin position="115"/>
        <end position="173"/>
    </location>
</feature>
<dbReference type="SUPFAM" id="SSF63748">
    <property type="entry name" value="Tudor/PWWP/MBT"/>
    <property type="match status" value="1"/>
</dbReference>
<name>A0A498LXA0_LABRO</name>
<dbReference type="Gene3D" id="2.30.30.140">
    <property type="match status" value="1"/>
</dbReference>